<reference evidence="1 2" key="1">
    <citation type="journal article" date="2007" name="Nature">
        <title>Evolution of genes and genomes on the Drosophila phylogeny.</title>
        <authorList>
            <consortium name="Drosophila 12 Genomes Consortium"/>
            <person name="Clark A.G."/>
            <person name="Eisen M.B."/>
            <person name="Smith D.R."/>
            <person name="Bergman C.M."/>
            <person name="Oliver B."/>
            <person name="Markow T.A."/>
            <person name="Kaufman T.C."/>
            <person name="Kellis M."/>
            <person name="Gelbart W."/>
            <person name="Iyer V.N."/>
            <person name="Pollard D.A."/>
            <person name="Sackton T.B."/>
            <person name="Larracuente A.M."/>
            <person name="Singh N.D."/>
            <person name="Abad J.P."/>
            <person name="Abt D.N."/>
            <person name="Adryan B."/>
            <person name="Aguade M."/>
            <person name="Akashi H."/>
            <person name="Anderson W.W."/>
            <person name="Aquadro C.F."/>
            <person name="Ardell D.H."/>
            <person name="Arguello R."/>
            <person name="Artieri C.G."/>
            <person name="Barbash D.A."/>
            <person name="Barker D."/>
            <person name="Barsanti P."/>
            <person name="Batterham P."/>
            <person name="Batzoglou S."/>
            <person name="Begun D."/>
            <person name="Bhutkar A."/>
            <person name="Blanco E."/>
            <person name="Bosak S.A."/>
            <person name="Bradley R.K."/>
            <person name="Brand A.D."/>
            <person name="Brent M.R."/>
            <person name="Brooks A.N."/>
            <person name="Brown R.H."/>
            <person name="Butlin R.K."/>
            <person name="Caggese C."/>
            <person name="Calvi B.R."/>
            <person name="Bernardo de Carvalho A."/>
            <person name="Caspi A."/>
            <person name="Castrezana S."/>
            <person name="Celniker S.E."/>
            <person name="Chang J.L."/>
            <person name="Chapple C."/>
            <person name="Chatterji S."/>
            <person name="Chinwalla A."/>
            <person name="Civetta A."/>
            <person name="Clifton S.W."/>
            <person name="Comeron J.M."/>
            <person name="Costello J.C."/>
            <person name="Coyne J.A."/>
            <person name="Daub J."/>
            <person name="David R.G."/>
            <person name="Delcher A.L."/>
            <person name="Delehaunty K."/>
            <person name="Do C.B."/>
            <person name="Ebling H."/>
            <person name="Edwards K."/>
            <person name="Eickbush T."/>
            <person name="Evans J.D."/>
            <person name="Filipski A."/>
            <person name="Findeiss S."/>
            <person name="Freyhult E."/>
            <person name="Fulton L."/>
            <person name="Fulton R."/>
            <person name="Garcia A.C."/>
            <person name="Gardiner A."/>
            <person name="Garfield D.A."/>
            <person name="Garvin B.E."/>
            <person name="Gibson G."/>
            <person name="Gilbert D."/>
            <person name="Gnerre S."/>
            <person name="Godfrey J."/>
            <person name="Good R."/>
            <person name="Gotea V."/>
            <person name="Gravely B."/>
            <person name="Greenberg A.J."/>
            <person name="Griffiths-Jones S."/>
            <person name="Gross S."/>
            <person name="Guigo R."/>
            <person name="Gustafson E.A."/>
            <person name="Haerty W."/>
            <person name="Hahn M.W."/>
            <person name="Halligan D.L."/>
            <person name="Halpern A.L."/>
            <person name="Halter G.M."/>
            <person name="Han M.V."/>
            <person name="Heger A."/>
            <person name="Hillier L."/>
            <person name="Hinrichs A.S."/>
            <person name="Holmes I."/>
            <person name="Hoskins R.A."/>
            <person name="Hubisz M.J."/>
            <person name="Hultmark D."/>
            <person name="Huntley M.A."/>
            <person name="Jaffe D.B."/>
            <person name="Jagadeeshan S."/>
            <person name="Jeck W.R."/>
            <person name="Johnson J."/>
            <person name="Jones C.D."/>
            <person name="Jordan W.C."/>
            <person name="Karpen G.H."/>
            <person name="Kataoka E."/>
            <person name="Keightley P.D."/>
            <person name="Kheradpour P."/>
            <person name="Kirkness E.F."/>
            <person name="Koerich L.B."/>
            <person name="Kristiansen K."/>
            <person name="Kudrna D."/>
            <person name="Kulathinal R.J."/>
            <person name="Kumar S."/>
            <person name="Kwok R."/>
            <person name="Lander E."/>
            <person name="Langley C.H."/>
            <person name="Lapoint R."/>
            <person name="Lazzaro B.P."/>
            <person name="Lee S.J."/>
            <person name="Levesque L."/>
            <person name="Li R."/>
            <person name="Lin C.F."/>
            <person name="Lin M.F."/>
            <person name="Lindblad-Toh K."/>
            <person name="Llopart A."/>
            <person name="Long M."/>
            <person name="Low L."/>
            <person name="Lozovsky E."/>
            <person name="Lu J."/>
            <person name="Luo M."/>
            <person name="Machado C.A."/>
            <person name="Makalowski W."/>
            <person name="Marzo M."/>
            <person name="Matsuda M."/>
            <person name="Matzkin L."/>
            <person name="McAllister B."/>
            <person name="McBride C.S."/>
            <person name="McKernan B."/>
            <person name="McKernan K."/>
            <person name="Mendez-Lago M."/>
            <person name="Minx P."/>
            <person name="Mollenhauer M.U."/>
            <person name="Montooth K."/>
            <person name="Mount S.M."/>
            <person name="Mu X."/>
            <person name="Myers E."/>
            <person name="Negre B."/>
            <person name="Newfeld S."/>
            <person name="Nielsen R."/>
            <person name="Noor M.A."/>
            <person name="O'Grady P."/>
            <person name="Pachter L."/>
            <person name="Papaceit M."/>
            <person name="Parisi M.J."/>
            <person name="Parisi M."/>
            <person name="Parts L."/>
            <person name="Pedersen J.S."/>
            <person name="Pesole G."/>
            <person name="Phillippy A.M."/>
            <person name="Ponting C.P."/>
            <person name="Pop M."/>
            <person name="Porcelli D."/>
            <person name="Powell J.R."/>
            <person name="Prohaska S."/>
            <person name="Pruitt K."/>
            <person name="Puig M."/>
            <person name="Quesneville H."/>
            <person name="Ram K.R."/>
            <person name="Rand D."/>
            <person name="Rasmussen M.D."/>
            <person name="Reed L.K."/>
            <person name="Reenan R."/>
            <person name="Reily A."/>
            <person name="Remington K.A."/>
            <person name="Rieger T.T."/>
            <person name="Ritchie M.G."/>
            <person name="Robin C."/>
            <person name="Rogers Y.H."/>
            <person name="Rohde C."/>
            <person name="Rozas J."/>
            <person name="Rubenfield M.J."/>
            <person name="Ruiz A."/>
            <person name="Russo S."/>
            <person name="Salzberg S.L."/>
            <person name="Sanchez-Gracia A."/>
            <person name="Saranga D.J."/>
            <person name="Sato H."/>
            <person name="Schaeffer S.W."/>
            <person name="Schatz M.C."/>
            <person name="Schlenke T."/>
            <person name="Schwartz R."/>
            <person name="Segarra C."/>
            <person name="Singh R.S."/>
            <person name="Sirot L."/>
            <person name="Sirota M."/>
            <person name="Sisneros N.B."/>
            <person name="Smith C.D."/>
            <person name="Smith T.F."/>
            <person name="Spieth J."/>
            <person name="Stage D.E."/>
            <person name="Stark A."/>
            <person name="Stephan W."/>
            <person name="Strausberg R.L."/>
            <person name="Strempel S."/>
            <person name="Sturgill D."/>
            <person name="Sutton G."/>
            <person name="Sutton G.G."/>
            <person name="Tao W."/>
            <person name="Teichmann S."/>
            <person name="Tobari Y.N."/>
            <person name="Tomimura Y."/>
            <person name="Tsolas J.M."/>
            <person name="Valente V.L."/>
            <person name="Venter E."/>
            <person name="Venter J.C."/>
            <person name="Vicario S."/>
            <person name="Vieira F.G."/>
            <person name="Vilella A.J."/>
            <person name="Villasante A."/>
            <person name="Walenz B."/>
            <person name="Wang J."/>
            <person name="Wasserman M."/>
            <person name="Watts T."/>
            <person name="Wilson D."/>
            <person name="Wilson R.K."/>
            <person name="Wing R.A."/>
            <person name="Wolfner M.F."/>
            <person name="Wong A."/>
            <person name="Wong G.K."/>
            <person name="Wu C.I."/>
            <person name="Wu G."/>
            <person name="Yamamoto D."/>
            <person name="Yang H.P."/>
            <person name="Yang S.P."/>
            <person name="Yorke J.A."/>
            <person name="Yoshida K."/>
            <person name="Zdobnov E."/>
            <person name="Zhang P."/>
            <person name="Zhang Y."/>
            <person name="Zimin A.V."/>
            <person name="Baldwin J."/>
            <person name="Abdouelleil A."/>
            <person name="Abdulkadir J."/>
            <person name="Abebe A."/>
            <person name="Abera B."/>
            <person name="Abreu J."/>
            <person name="Acer S.C."/>
            <person name="Aftuck L."/>
            <person name="Alexander A."/>
            <person name="An P."/>
            <person name="Anderson E."/>
            <person name="Anderson S."/>
            <person name="Arachi H."/>
            <person name="Azer M."/>
            <person name="Bachantsang P."/>
            <person name="Barry A."/>
            <person name="Bayul T."/>
            <person name="Berlin A."/>
            <person name="Bessette D."/>
            <person name="Bloom T."/>
            <person name="Blye J."/>
            <person name="Boguslavskiy L."/>
            <person name="Bonnet C."/>
            <person name="Boukhgalter B."/>
            <person name="Bourzgui I."/>
            <person name="Brown A."/>
            <person name="Cahill P."/>
            <person name="Channer S."/>
            <person name="Cheshatsang Y."/>
            <person name="Chuda L."/>
            <person name="Citroen M."/>
            <person name="Collymore A."/>
            <person name="Cooke P."/>
            <person name="Costello M."/>
            <person name="D'Aco K."/>
            <person name="Daza R."/>
            <person name="De Haan G."/>
            <person name="DeGray S."/>
            <person name="DeMaso C."/>
            <person name="Dhargay N."/>
            <person name="Dooley K."/>
            <person name="Dooley E."/>
            <person name="Doricent M."/>
            <person name="Dorje P."/>
            <person name="Dorjee K."/>
            <person name="Dupes A."/>
            <person name="Elong R."/>
            <person name="Falk J."/>
            <person name="Farina A."/>
            <person name="Faro S."/>
            <person name="Ferguson D."/>
            <person name="Fisher S."/>
            <person name="Foley C.D."/>
            <person name="Franke A."/>
            <person name="Friedrich D."/>
            <person name="Gadbois L."/>
            <person name="Gearin G."/>
            <person name="Gearin C.R."/>
            <person name="Giannoukos G."/>
            <person name="Goode T."/>
            <person name="Graham J."/>
            <person name="Grandbois E."/>
            <person name="Grewal S."/>
            <person name="Gyaltsen K."/>
            <person name="Hafez N."/>
            <person name="Hagos B."/>
            <person name="Hall J."/>
            <person name="Henson C."/>
            <person name="Hollinger A."/>
            <person name="Honan T."/>
            <person name="Huard M.D."/>
            <person name="Hughes L."/>
            <person name="Hurhula B."/>
            <person name="Husby M.E."/>
            <person name="Kamat A."/>
            <person name="Kanga B."/>
            <person name="Kashin S."/>
            <person name="Khazanovich D."/>
            <person name="Kisner P."/>
            <person name="Lance K."/>
            <person name="Lara M."/>
            <person name="Lee W."/>
            <person name="Lennon N."/>
            <person name="Letendre F."/>
            <person name="LeVine R."/>
            <person name="Lipovsky A."/>
            <person name="Liu X."/>
            <person name="Liu J."/>
            <person name="Liu S."/>
            <person name="Lokyitsang T."/>
            <person name="Lokyitsang Y."/>
            <person name="Lubonja R."/>
            <person name="Lui A."/>
            <person name="MacDonald P."/>
            <person name="Magnisalis V."/>
            <person name="Maru K."/>
            <person name="Matthews C."/>
            <person name="McCusker W."/>
            <person name="McDonough S."/>
            <person name="Mehta T."/>
            <person name="Meldrim J."/>
            <person name="Meneus L."/>
            <person name="Mihai O."/>
            <person name="Mihalev A."/>
            <person name="Mihova T."/>
            <person name="Mittelman R."/>
            <person name="Mlenga V."/>
            <person name="Montmayeur A."/>
            <person name="Mulrain L."/>
            <person name="Navidi A."/>
            <person name="Naylor J."/>
            <person name="Negash T."/>
            <person name="Nguyen T."/>
            <person name="Nguyen N."/>
            <person name="Nicol R."/>
            <person name="Norbu C."/>
            <person name="Norbu N."/>
            <person name="Novod N."/>
            <person name="O'Neill B."/>
            <person name="Osman S."/>
            <person name="Markiewicz E."/>
            <person name="Oyono O.L."/>
            <person name="Patti C."/>
            <person name="Phunkhang P."/>
            <person name="Pierre F."/>
            <person name="Priest M."/>
            <person name="Raghuraman S."/>
            <person name="Rege F."/>
            <person name="Reyes R."/>
            <person name="Rise C."/>
            <person name="Rogov P."/>
            <person name="Ross K."/>
            <person name="Ryan E."/>
            <person name="Settipalli S."/>
            <person name="Shea T."/>
            <person name="Sherpa N."/>
            <person name="Shi L."/>
            <person name="Shih D."/>
            <person name="Sparrow T."/>
            <person name="Spaulding J."/>
            <person name="Stalker J."/>
            <person name="Stange-Thomann N."/>
            <person name="Stavropoulos S."/>
            <person name="Stone C."/>
            <person name="Strader C."/>
            <person name="Tesfaye S."/>
            <person name="Thomson T."/>
            <person name="Thoulutsang Y."/>
            <person name="Thoulutsang D."/>
            <person name="Topham K."/>
            <person name="Topping I."/>
            <person name="Tsamla T."/>
            <person name="Vassiliev H."/>
            <person name="Vo A."/>
            <person name="Wangchuk T."/>
            <person name="Wangdi T."/>
            <person name="Weiand M."/>
            <person name="Wilkinson J."/>
            <person name="Wilson A."/>
            <person name="Yadav S."/>
            <person name="Young G."/>
            <person name="Yu Q."/>
            <person name="Zembek L."/>
            <person name="Zhong D."/>
            <person name="Zimmer A."/>
            <person name="Zwirko Z."/>
            <person name="Jaffe D.B."/>
            <person name="Alvarez P."/>
            <person name="Brockman W."/>
            <person name="Butler J."/>
            <person name="Chin C."/>
            <person name="Gnerre S."/>
            <person name="Grabherr M."/>
            <person name="Kleber M."/>
            <person name="Mauceli E."/>
            <person name="MacCallum I."/>
        </authorList>
    </citation>
    <scope>NUCLEOTIDE SEQUENCE [LARGE SCALE GENOMIC DNA]</scope>
    <source>
        <strain evidence="2">Tucson 15287-2541.00</strain>
    </source>
</reference>
<dbReference type="HOGENOM" id="CLU_3016391_0_0_1"/>
<sequence>MDDEGTGERRTAKTDGHAILLLLLMMVFHSRSPGLPLYVGNAGGHWGRQVRKCHNH</sequence>
<dbReference type="EMBL" id="CH928928">
    <property type="protein sequence ID" value="EDW04322.1"/>
    <property type="molecule type" value="Genomic_DNA"/>
</dbReference>
<evidence type="ECO:0000313" key="2">
    <source>
        <dbReference type="Proteomes" id="UP000001070"/>
    </source>
</evidence>
<proteinExistence type="predicted"/>
<protein>
    <submittedName>
        <fullName evidence="1">GH23422</fullName>
    </submittedName>
</protein>
<gene>
    <name evidence="1" type="primary">Dgri\GH23422</name>
    <name evidence="1" type="ORF">Dgri_GH23422</name>
</gene>
<dbReference type="AlphaFoldDB" id="B4K463"/>
<evidence type="ECO:0000313" key="1">
    <source>
        <dbReference type="EMBL" id="EDW04322.1"/>
    </source>
</evidence>
<dbReference type="Proteomes" id="UP000001070">
    <property type="component" value="Unassembled WGS sequence"/>
</dbReference>
<name>B4K463_DROGR</name>
<dbReference type="InParanoid" id="B4K463"/>
<organism evidence="2">
    <name type="scientific">Drosophila grimshawi</name>
    <name type="common">Hawaiian fruit fly</name>
    <name type="synonym">Idiomyia grimshawi</name>
    <dbReference type="NCBI Taxonomy" id="7222"/>
    <lineage>
        <taxon>Eukaryota</taxon>
        <taxon>Metazoa</taxon>
        <taxon>Ecdysozoa</taxon>
        <taxon>Arthropoda</taxon>
        <taxon>Hexapoda</taxon>
        <taxon>Insecta</taxon>
        <taxon>Pterygota</taxon>
        <taxon>Neoptera</taxon>
        <taxon>Endopterygota</taxon>
        <taxon>Diptera</taxon>
        <taxon>Brachycera</taxon>
        <taxon>Muscomorpha</taxon>
        <taxon>Ephydroidea</taxon>
        <taxon>Drosophilidae</taxon>
        <taxon>Drosophila</taxon>
        <taxon>Hawaiian Drosophila</taxon>
    </lineage>
</organism>
<keyword evidence="2" id="KW-1185">Reference proteome</keyword>
<accession>B4K463</accession>